<dbReference type="PANTHER" id="PTHR43301">
    <property type="entry name" value="ARABINAN ENDO-1,5-ALPHA-L-ARABINOSIDASE"/>
    <property type="match status" value="1"/>
</dbReference>
<dbReference type="EMBL" id="CAJVAS010000003">
    <property type="protein sequence ID" value="CAG7609203.1"/>
    <property type="molecule type" value="Genomic_DNA"/>
</dbReference>
<dbReference type="InterPro" id="IPR006558">
    <property type="entry name" value="LamG-like"/>
</dbReference>
<name>A0A916JWE9_9BACL</name>
<dbReference type="InterPro" id="IPR050727">
    <property type="entry name" value="GH43_arabinanases"/>
</dbReference>
<protein>
    <recommendedName>
        <fullName evidence="3">LamG-like jellyroll fold domain-containing protein</fullName>
    </recommendedName>
</protein>
<dbReference type="RefSeq" id="WP_218090956.1">
    <property type="nucleotide sequence ID" value="NZ_CAJVAS010000003.1"/>
</dbReference>
<evidence type="ECO:0000256" key="2">
    <source>
        <dbReference type="ARBA" id="ARBA00023157"/>
    </source>
</evidence>
<dbReference type="AlphaFoldDB" id="A0A916JWE9"/>
<organism evidence="4 5">
    <name type="scientific">Paenibacillus solanacearum</name>
    <dbReference type="NCBI Taxonomy" id="2048548"/>
    <lineage>
        <taxon>Bacteria</taxon>
        <taxon>Bacillati</taxon>
        <taxon>Bacillota</taxon>
        <taxon>Bacilli</taxon>
        <taxon>Bacillales</taxon>
        <taxon>Paenibacillaceae</taxon>
        <taxon>Paenibacillus</taxon>
    </lineage>
</organism>
<reference evidence="4" key="1">
    <citation type="submission" date="2021-06" db="EMBL/GenBank/DDBJ databases">
        <authorList>
            <person name="Criscuolo A."/>
        </authorList>
    </citation>
    <scope>NUCLEOTIDE SEQUENCE</scope>
    <source>
        <strain evidence="4">CIP111600</strain>
    </source>
</reference>
<keyword evidence="5" id="KW-1185">Reference proteome</keyword>
<dbReference type="Pfam" id="PF13385">
    <property type="entry name" value="Laminin_G_3"/>
    <property type="match status" value="1"/>
</dbReference>
<proteinExistence type="predicted"/>
<gene>
    <name evidence="4" type="ORF">PAESOLCIP111_01143</name>
</gene>
<dbReference type="PANTHER" id="PTHR43301:SF3">
    <property type="entry name" value="ARABINAN ENDO-1,5-ALPHA-L-ARABINOSIDASE A-RELATED"/>
    <property type="match status" value="1"/>
</dbReference>
<sequence>MNKQQLMASGNPAYLMAYFRSGPKQTDMTRKLHYAFSRDGLHWYELNDNKAVWATPVGGGIIRDPFINKGPDGFYHLVHTMHSSPDSRYKGKQIGYARSKDLISFTDAKALTVMGNFPETVNSWAPEWNWDEETGRYMIHWSSTLNSSKPDNNRIYKAYTHDWNELTPAELLFDPGYSVIDSNITHHEDSYYLFFKDESVRPMRNRYATSGSLGGGYAGITAAITPGVTEGAEMLNIPGRQAWLLYYDYWADGVYGVMESADMLHWSEELPAADCRFPYQRRHATFFHVTEEELIKLIYHYSLIKRLGNNEGEGCIIDDPVMQEAFSLRTVSMWMKADEVQGTQMLYVEGDADAGFAVRIENGRLQAAAAGRGAPPVMVSAAFTDTASWHHVAVVFTEGSLELYLDGELRDSARGGFARIDEHHVPGGLGRRIAQDAFGGQGNGATFEGLLDHVEIFNTSLQAEDVSYLFRWGIVE</sequence>
<dbReference type="CDD" id="cd08983">
    <property type="entry name" value="GH43_Bt3655-like"/>
    <property type="match status" value="1"/>
</dbReference>
<accession>A0A916JWE9</accession>
<evidence type="ECO:0000313" key="5">
    <source>
        <dbReference type="Proteomes" id="UP000693672"/>
    </source>
</evidence>
<comment type="caution">
    <text evidence="4">The sequence shown here is derived from an EMBL/GenBank/DDBJ whole genome shotgun (WGS) entry which is preliminary data.</text>
</comment>
<keyword evidence="2" id="KW-1015">Disulfide bond</keyword>
<evidence type="ECO:0000259" key="3">
    <source>
        <dbReference type="SMART" id="SM00560"/>
    </source>
</evidence>
<dbReference type="SMART" id="SM00560">
    <property type="entry name" value="LamGL"/>
    <property type="match status" value="1"/>
</dbReference>
<evidence type="ECO:0000256" key="1">
    <source>
        <dbReference type="ARBA" id="ARBA00022729"/>
    </source>
</evidence>
<evidence type="ECO:0000313" key="4">
    <source>
        <dbReference type="EMBL" id="CAG7609203.1"/>
    </source>
</evidence>
<feature type="domain" description="LamG-like jellyroll fold" evidence="3">
    <location>
        <begin position="330"/>
        <end position="464"/>
    </location>
</feature>
<dbReference type="Proteomes" id="UP000693672">
    <property type="component" value="Unassembled WGS sequence"/>
</dbReference>
<keyword evidence="1" id="KW-0732">Signal</keyword>